<evidence type="ECO:0000313" key="2">
    <source>
        <dbReference type="EMBL" id="EPY00633.1"/>
    </source>
</evidence>
<dbReference type="Pfam" id="PF13185">
    <property type="entry name" value="GAF_2"/>
    <property type="match status" value="1"/>
</dbReference>
<gene>
    <name evidence="2" type="ORF">K678_15139</name>
</gene>
<dbReference type="InterPro" id="IPR000014">
    <property type="entry name" value="PAS"/>
</dbReference>
<proteinExistence type="predicted"/>
<dbReference type="CDD" id="cd18773">
    <property type="entry name" value="PDC1_HK_sensor"/>
    <property type="match status" value="1"/>
</dbReference>
<dbReference type="InterPro" id="IPR013767">
    <property type="entry name" value="PAS_fold"/>
</dbReference>
<feature type="domain" description="PAS" evidence="1">
    <location>
        <begin position="537"/>
        <end position="589"/>
    </location>
</feature>
<dbReference type="PATRIC" id="fig|1316936.3.peg.3016"/>
<comment type="caution">
    <text evidence="2">The sequence shown here is derived from an EMBL/GenBank/DDBJ whole genome shotgun (WGS) entry which is preliminary data.</text>
</comment>
<organism evidence="2 3">
    <name type="scientific">Magnetospirillum fulvum MGU-K5</name>
    <dbReference type="NCBI Taxonomy" id="1316936"/>
    <lineage>
        <taxon>Bacteria</taxon>
        <taxon>Pseudomonadati</taxon>
        <taxon>Pseudomonadota</taxon>
        <taxon>Alphaproteobacteria</taxon>
        <taxon>Rhodospirillales</taxon>
        <taxon>Rhodospirillaceae</taxon>
        <taxon>Magnetospirillum</taxon>
    </lineage>
</organism>
<dbReference type="AlphaFoldDB" id="S9S9C5"/>
<dbReference type="eggNOG" id="COG4191">
    <property type="taxonomic scope" value="Bacteria"/>
</dbReference>
<dbReference type="InterPro" id="IPR003018">
    <property type="entry name" value="GAF"/>
</dbReference>
<name>S9S9C5_MAGFU</name>
<evidence type="ECO:0000259" key="1">
    <source>
        <dbReference type="PROSITE" id="PS50112"/>
    </source>
</evidence>
<dbReference type="Gene3D" id="3.30.450.20">
    <property type="entry name" value="PAS domain"/>
    <property type="match status" value="3"/>
</dbReference>
<dbReference type="OrthoDB" id="7327072at2"/>
<dbReference type="InterPro" id="IPR035965">
    <property type="entry name" value="PAS-like_dom_sf"/>
</dbReference>
<dbReference type="NCBIfam" id="TIGR00229">
    <property type="entry name" value="sensory_box"/>
    <property type="match status" value="1"/>
</dbReference>
<dbReference type="RefSeq" id="WP_021133315.1">
    <property type="nucleotide sequence ID" value="NZ_AQPH01000078.1"/>
</dbReference>
<protein>
    <submittedName>
        <fullName evidence="2">C4-dicarboxylate transport sensor protein dctB</fullName>
    </submittedName>
</protein>
<dbReference type="EMBL" id="AQPH01000078">
    <property type="protein sequence ID" value="EPY00633.1"/>
    <property type="molecule type" value="Genomic_DNA"/>
</dbReference>
<evidence type="ECO:0000313" key="3">
    <source>
        <dbReference type="Proteomes" id="UP000015350"/>
    </source>
</evidence>
<dbReference type="InterPro" id="IPR029016">
    <property type="entry name" value="GAF-like_dom_sf"/>
</dbReference>
<dbReference type="Proteomes" id="UP000015350">
    <property type="component" value="Unassembled WGS sequence"/>
</dbReference>
<sequence>MGTVVSRLSARTGRKLGLILVLSLLVGMGASEVFRLVMEAGHQDDFIAAAQREAALFQGRTLGGRAMGAVTISGLTQPSLRAVAAGPGMTGQRHLAEAEHILEILGQEIEGEGTFVVNRGGIIVASWDDHGRARIGTDISFRPYVHQALSGRESVYAAVGTSTGDRALYLAAPIWGTEGDSKIVLGAVVARIGIAAIDHALRDWNGIAFLLSPQGVVFASSRRDWHLAVVGEITPDRIRALSTSRQFGGAFDGPHRIRTLPFDPNTTNAHINQTSYMVTRRPLQWNDPGGDWSLVLLTDLETATPLLLRMAIGLLSALGAGGLGLLGLGAQDRTVRLRQEENSRTETVQLFADQTEKWQRQADLIARLQRTTTVAEIAHELFAGLARDLPLHQGSLYVIDVDGQSLCLAGLHGGGSAPERIGLEDGMIGECARMCRALCFEDPPAGVWRLRREQGEDSPRALLLLPLVRADRVLGVLELASLSPAFVTDRALIDAVLPVLAVQIDLVLATRQAQDYLVEGRRLTEAVRLQQDFSQQTEDWFRTIIDELPVGLLVVDPSGRIILSNREIERMSGYSLDELLGAEIETLLPARVRPHHVECRKSLALCAEQVIRMASGSPELPLLTRDGTERLVEISLAQTPALGSQPPCTCAMIRPVVRTRS</sequence>
<dbReference type="STRING" id="1316936.K678_15139"/>
<dbReference type="SMART" id="SM00065">
    <property type="entry name" value="GAF"/>
    <property type="match status" value="1"/>
</dbReference>
<dbReference type="Pfam" id="PF00989">
    <property type="entry name" value="PAS"/>
    <property type="match status" value="1"/>
</dbReference>
<accession>S9S9C5</accession>
<dbReference type="CDD" id="cd00130">
    <property type="entry name" value="PAS"/>
    <property type="match status" value="1"/>
</dbReference>
<reference evidence="2 3" key="1">
    <citation type="submission" date="2013-04" db="EMBL/GenBank/DDBJ databases">
        <authorList>
            <person name="Kuznetsov B."/>
            <person name="Ivanovsky R."/>
        </authorList>
    </citation>
    <scope>NUCLEOTIDE SEQUENCE [LARGE SCALE GENOMIC DNA]</scope>
    <source>
        <strain evidence="2 3">MGU-K5</strain>
    </source>
</reference>
<dbReference type="SMART" id="SM00091">
    <property type="entry name" value="PAS"/>
    <property type="match status" value="1"/>
</dbReference>
<dbReference type="SUPFAM" id="SSF55785">
    <property type="entry name" value="PYP-like sensor domain (PAS domain)"/>
    <property type="match status" value="1"/>
</dbReference>
<dbReference type="Gene3D" id="3.30.450.40">
    <property type="match status" value="1"/>
</dbReference>
<dbReference type="SUPFAM" id="SSF55781">
    <property type="entry name" value="GAF domain-like"/>
    <property type="match status" value="1"/>
</dbReference>
<dbReference type="GO" id="GO:0006355">
    <property type="term" value="P:regulation of DNA-templated transcription"/>
    <property type="evidence" value="ECO:0007669"/>
    <property type="project" value="InterPro"/>
</dbReference>
<dbReference type="PROSITE" id="PS50112">
    <property type="entry name" value="PAS"/>
    <property type="match status" value="1"/>
</dbReference>